<dbReference type="GO" id="GO:0033063">
    <property type="term" value="C:Rad51B-Rad51C-Rad51D-XRCC2 complex"/>
    <property type="evidence" value="ECO:0007669"/>
    <property type="project" value="InterPro"/>
</dbReference>
<dbReference type="GO" id="GO:0042148">
    <property type="term" value="P:DNA strand invasion"/>
    <property type="evidence" value="ECO:0007669"/>
    <property type="project" value="TreeGrafter"/>
</dbReference>
<protein>
    <recommendedName>
        <fullName evidence="3">DNA recombination and repair protein Rad51-like C-terminal domain-containing protein</fullName>
    </recommendedName>
</protein>
<dbReference type="PANTHER" id="PTHR46644:SF2">
    <property type="entry name" value="DNA REPAIR PROTEIN XRCC2"/>
    <property type="match status" value="1"/>
</dbReference>
<dbReference type="CDD" id="cd19490">
    <property type="entry name" value="XRCC2"/>
    <property type="match status" value="1"/>
</dbReference>
<accession>A0A4S4L9Q1</accession>
<evidence type="ECO:0000313" key="2">
    <source>
        <dbReference type="Proteomes" id="UP000308199"/>
    </source>
</evidence>
<name>A0A4S4L9Q1_9AGAM</name>
<evidence type="ECO:0008006" key="3">
    <source>
        <dbReference type="Google" id="ProtNLM"/>
    </source>
</evidence>
<evidence type="ECO:0000313" key="1">
    <source>
        <dbReference type="EMBL" id="THH07618.1"/>
    </source>
</evidence>
<dbReference type="GO" id="GO:0005815">
    <property type="term" value="C:microtubule organizing center"/>
    <property type="evidence" value="ECO:0007669"/>
    <property type="project" value="TreeGrafter"/>
</dbReference>
<gene>
    <name evidence="1" type="ORF">EW145_g3252</name>
</gene>
<dbReference type="InterPro" id="IPR027417">
    <property type="entry name" value="P-loop_NTPase"/>
</dbReference>
<dbReference type="PANTHER" id="PTHR46644">
    <property type="entry name" value="DNA REPAIR PROTEIN XRCC2"/>
    <property type="match status" value="1"/>
</dbReference>
<keyword evidence="2" id="KW-1185">Reference proteome</keyword>
<organism evidence="1 2">
    <name type="scientific">Phellinidium pouzarii</name>
    <dbReference type="NCBI Taxonomy" id="167371"/>
    <lineage>
        <taxon>Eukaryota</taxon>
        <taxon>Fungi</taxon>
        <taxon>Dikarya</taxon>
        <taxon>Basidiomycota</taxon>
        <taxon>Agaricomycotina</taxon>
        <taxon>Agaricomycetes</taxon>
        <taxon>Hymenochaetales</taxon>
        <taxon>Hymenochaetaceae</taxon>
        <taxon>Phellinidium</taxon>
    </lineage>
</organism>
<dbReference type="GO" id="GO:0000400">
    <property type="term" value="F:four-way junction DNA binding"/>
    <property type="evidence" value="ECO:0007669"/>
    <property type="project" value="TreeGrafter"/>
</dbReference>
<dbReference type="GO" id="GO:0000724">
    <property type="term" value="P:double-strand break repair via homologous recombination"/>
    <property type="evidence" value="ECO:0007669"/>
    <property type="project" value="InterPro"/>
</dbReference>
<dbReference type="GO" id="GO:0005657">
    <property type="term" value="C:replication fork"/>
    <property type="evidence" value="ECO:0007669"/>
    <property type="project" value="InterPro"/>
</dbReference>
<dbReference type="Proteomes" id="UP000308199">
    <property type="component" value="Unassembled WGS sequence"/>
</dbReference>
<dbReference type="AlphaFoldDB" id="A0A4S4L9Q1"/>
<dbReference type="OrthoDB" id="420422at2759"/>
<reference evidence="1 2" key="1">
    <citation type="submission" date="2019-02" db="EMBL/GenBank/DDBJ databases">
        <title>Genome sequencing of the rare red list fungi Phellinidium pouzarii.</title>
        <authorList>
            <person name="Buettner E."/>
            <person name="Kellner H."/>
        </authorList>
    </citation>
    <scope>NUCLEOTIDE SEQUENCE [LARGE SCALE GENOMIC DNA]</scope>
    <source>
        <strain evidence="1 2">DSM 108285</strain>
    </source>
</reference>
<dbReference type="InterPro" id="IPR030547">
    <property type="entry name" value="XRCC2"/>
</dbReference>
<proteinExistence type="predicted"/>
<dbReference type="SUPFAM" id="SSF52540">
    <property type="entry name" value="P-loop containing nucleoside triphosphate hydrolases"/>
    <property type="match status" value="1"/>
</dbReference>
<sequence>MLDEIQSETASQMMNSILYQTSPPGSTGLPGLDAHLLFSTPHHSSATSSLNRGDFIEIQGPAASGKTQLVYHLTMKCILPQEVILTFVDDSMHLPHKVDAGGWCKAAVIIDTDGRWNVQRLKCLLVKHLEKAIIPISNGEFHPSLQELVIQSLKRVHMFRPTSSVSLAATILRLPAYHTEHMPSLEIALLVIDSISSFYWLDRYAFEQQRYSASNNKKDGVSPLNRILVALQDFRLSHGPVIALTNWGLTPVSNTSVSANPGVSQVDSAASVPTPFYRQHLHPFPAPFEVPPRILPNPRLFPPITHHITLPSPQALDIPSGGTADLKEARAFETRSPAAVDKYEFTGILRTTVEGSTASVFNFYIREDGITG</sequence>
<comment type="caution">
    <text evidence="1">The sequence shown here is derived from an EMBL/GenBank/DDBJ whole genome shotgun (WGS) entry which is preliminary data.</text>
</comment>
<dbReference type="EMBL" id="SGPK01000134">
    <property type="protein sequence ID" value="THH07618.1"/>
    <property type="molecule type" value="Genomic_DNA"/>
</dbReference>
<dbReference type="Gene3D" id="3.40.50.300">
    <property type="entry name" value="P-loop containing nucleotide triphosphate hydrolases"/>
    <property type="match status" value="1"/>
</dbReference>